<dbReference type="Gene3D" id="3.30.450.20">
    <property type="entry name" value="PAS domain"/>
    <property type="match status" value="1"/>
</dbReference>
<evidence type="ECO:0000256" key="2">
    <source>
        <dbReference type="ARBA" id="ARBA00022475"/>
    </source>
</evidence>
<keyword evidence="5 10" id="KW-1133">Transmembrane helix</keyword>
<dbReference type="AlphaFoldDB" id="A0A1I0RV68"/>
<dbReference type="Gene3D" id="6.10.340.10">
    <property type="match status" value="1"/>
</dbReference>
<evidence type="ECO:0000313" key="13">
    <source>
        <dbReference type="EMBL" id="SEW44673.1"/>
    </source>
</evidence>
<comment type="similarity">
    <text evidence="8">Belongs to the methyl-accepting chemotaxis (MCP) protein family.</text>
</comment>
<dbReference type="InterPro" id="IPR004089">
    <property type="entry name" value="MCPsignal_dom"/>
</dbReference>
<evidence type="ECO:0000256" key="3">
    <source>
        <dbReference type="ARBA" id="ARBA00022500"/>
    </source>
</evidence>
<dbReference type="Pfam" id="PF00015">
    <property type="entry name" value="MCPsignal"/>
    <property type="match status" value="1"/>
</dbReference>
<evidence type="ECO:0000259" key="12">
    <source>
        <dbReference type="PROSITE" id="PS50885"/>
    </source>
</evidence>
<dbReference type="SMART" id="SM00283">
    <property type="entry name" value="MA"/>
    <property type="match status" value="1"/>
</dbReference>
<dbReference type="STRING" id="99656.SAMN05421659_1231"/>
<keyword evidence="7 9" id="KW-0807">Transducer</keyword>
<feature type="domain" description="Methyl-accepting transducer" evidence="11">
    <location>
        <begin position="271"/>
        <end position="535"/>
    </location>
</feature>
<dbReference type="InterPro" id="IPR033479">
    <property type="entry name" value="dCache_1"/>
</dbReference>
<keyword evidence="14" id="KW-1185">Reference proteome</keyword>
<feature type="transmembrane region" description="Helical" evidence="10">
    <location>
        <begin position="173"/>
        <end position="195"/>
    </location>
</feature>
<evidence type="ECO:0000256" key="8">
    <source>
        <dbReference type="ARBA" id="ARBA00029447"/>
    </source>
</evidence>
<feature type="domain" description="HAMP" evidence="12">
    <location>
        <begin position="197"/>
        <end position="252"/>
    </location>
</feature>
<evidence type="ECO:0000256" key="10">
    <source>
        <dbReference type="SAM" id="Phobius"/>
    </source>
</evidence>
<dbReference type="GO" id="GO:0007165">
    <property type="term" value="P:signal transduction"/>
    <property type="evidence" value="ECO:0007669"/>
    <property type="project" value="UniProtKB-KW"/>
</dbReference>
<dbReference type="GO" id="GO:0006935">
    <property type="term" value="P:chemotaxis"/>
    <property type="evidence" value="ECO:0007669"/>
    <property type="project" value="UniProtKB-KW"/>
</dbReference>
<sequence length="557" mass="60337">MYLPDGSTANVSDRGYFKSVLNGNSVVSDPVLSKTSNDGIIVIFAVPITYEGKIVGALLEANYSTKLSDITNQLKFGTTGSAFMIKKDGVIIANPNNDLVLKMYNPIEEAKKDTSLQPLANLETKMGSGGTGIEKYSYEGVSKFAGYAPIKGTEWSVAVVIDEKEIFSELNDLIIYNSFLSAFFIITGFVLLYIISNMIAKGIKSTSKHMELIAQGDLSKDVSPKYLKFNDEVGAMSNSMNIMQESFKVMIRQIKENSTNINSQSEVLATVSEEIANVSQNVTEAISDIAEGTSGQSQSLVNVTDILNDFSNKLSSMLNEIIIVDSNSREISVMAKVSGNDMNQLNESVTKVGISFKTFNSKIIGLGQDINEINEITNMINNIADQTNLLALNAAIEAARAGEAGRGFSVVADEIRKLAEQSGLSSVNISRLINGISKNTEGIVEDSVEMDQELLSQITIIDNSIISFKKIIEAVNEVIPKIEAVKKSAEDIDNDKNVILHRVDEISSVSLDVSAASQEISASSEEMNASTEEVSAAAQTLTAMTKEMIEEVDKYTI</sequence>
<dbReference type="Pfam" id="PF02743">
    <property type="entry name" value="dCache_1"/>
    <property type="match status" value="1"/>
</dbReference>
<keyword evidence="6 10" id="KW-0472">Membrane</keyword>
<dbReference type="Pfam" id="PF00672">
    <property type="entry name" value="HAMP"/>
    <property type="match status" value="1"/>
</dbReference>
<evidence type="ECO:0000256" key="6">
    <source>
        <dbReference type="ARBA" id="ARBA00023136"/>
    </source>
</evidence>
<gene>
    <name evidence="13" type="ORF">SAMN05421659_1231</name>
</gene>
<proteinExistence type="inferred from homology"/>
<keyword evidence="2" id="KW-1003">Cell membrane</keyword>
<organism evidence="13 14">
    <name type="scientific">[Clostridium] fimetarium</name>
    <dbReference type="NCBI Taxonomy" id="99656"/>
    <lineage>
        <taxon>Bacteria</taxon>
        <taxon>Bacillati</taxon>
        <taxon>Bacillota</taxon>
        <taxon>Clostridia</taxon>
        <taxon>Lachnospirales</taxon>
        <taxon>Lachnospiraceae</taxon>
    </lineage>
</organism>
<dbReference type="PANTHER" id="PTHR32089">
    <property type="entry name" value="METHYL-ACCEPTING CHEMOTAXIS PROTEIN MCPB"/>
    <property type="match status" value="1"/>
</dbReference>
<dbReference type="SUPFAM" id="SSF58104">
    <property type="entry name" value="Methyl-accepting chemotaxis protein (MCP) signaling domain"/>
    <property type="match status" value="1"/>
</dbReference>
<dbReference type="PROSITE" id="PS50885">
    <property type="entry name" value="HAMP"/>
    <property type="match status" value="1"/>
</dbReference>
<dbReference type="EMBL" id="FOJI01000023">
    <property type="protein sequence ID" value="SEW44673.1"/>
    <property type="molecule type" value="Genomic_DNA"/>
</dbReference>
<keyword evidence="4 10" id="KW-0812">Transmembrane</keyword>
<evidence type="ECO:0000256" key="4">
    <source>
        <dbReference type="ARBA" id="ARBA00022692"/>
    </source>
</evidence>
<evidence type="ECO:0000313" key="14">
    <source>
        <dbReference type="Proteomes" id="UP000199701"/>
    </source>
</evidence>
<dbReference type="GO" id="GO:0005886">
    <property type="term" value="C:plasma membrane"/>
    <property type="evidence" value="ECO:0007669"/>
    <property type="project" value="UniProtKB-SubCell"/>
</dbReference>
<evidence type="ECO:0000256" key="7">
    <source>
        <dbReference type="ARBA" id="ARBA00023224"/>
    </source>
</evidence>
<dbReference type="InterPro" id="IPR003660">
    <property type="entry name" value="HAMP_dom"/>
</dbReference>
<evidence type="ECO:0000256" key="5">
    <source>
        <dbReference type="ARBA" id="ARBA00022989"/>
    </source>
</evidence>
<accession>A0A1I0RV68</accession>
<evidence type="ECO:0000256" key="1">
    <source>
        <dbReference type="ARBA" id="ARBA00004651"/>
    </source>
</evidence>
<dbReference type="SMART" id="SM00304">
    <property type="entry name" value="HAMP"/>
    <property type="match status" value="2"/>
</dbReference>
<evidence type="ECO:0000259" key="11">
    <source>
        <dbReference type="PROSITE" id="PS50111"/>
    </source>
</evidence>
<keyword evidence="3" id="KW-0145">Chemotaxis</keyword>
<evidence type="ECO:0000256" key="9">
    <source>
        <dbReference type="PROSITE-ProRule" id="PRU00284"/>
    </source>
</evidence>
<dbReference type="CDD" id="cd06225">
    <property type="entry name" value="HAMP"/>
    <property type="match status" value="1"/>
</dbReference>
<dbReference type="Gene3D" id="1.10.287.950">
    <property type="entry name" value="Methyl-accepting chemotaxis protein"/>
    <property type="match status" value="1"/>
</dbReference>
<dbReference type="Proteomes" id="UP000199701">
    <property type="component" value="Unassembled WGS sequence"/>
</dbReference>
<reference evidence="13 14" key="1">
    <citation type="submission" date="2016-10" db="EMBL/GenBank/DDBJ databases">
        <authorList>
            <person name="de Groot N.N."/>
        </authorList>
    </citation>
    <scope>NUCLEOTIDE SEQUENCE [LARGE SCALE GENOMIC DNA]</scope>
    <source>
        <strain evidence="13 14">DSM 9179</strain>
    </source>
</reference>
<dbReference type="PROSITE" id="PS50111">
    <property type="entry name" value="CHEMOTAXIS_TRANSDUC_2"/>
    <property type="match status" value="1"/>
</dbReference>
<dbReference type="CDD" id="cd12912">
    <property type="entry name" value="PDC2_MCP_like"/>
    <property type="match status" value="1"/>
</dbReference>
<dbReference type="PANTHER" id="PTHR32089:SF114">
    <property type="entry name" value="METHYL-ACCEPTING CHEMOTAXIS PROTEIN MCPB"/>
    <property type="match status" value="1"/>
</dbReference>
<protein>
    <submittedName>
        <fullName evidence="13">Methyl-accepting chemotaxis protein</fullName>
    </submittedName>
</protein>
<name>A0A1I0RV68_9FIRM</name>
<comment type="subcellular location">
    <subcellularLocation>
        <location evidence="1">Cell membrane</location>
        <topology evidence="1">Multi-pass membrane protein</topology>
    </subcellularLocation>
</comment>